<organism evidence="1 2">
    <name type="scientific">Ceratopteris richardii</name>
    <name type="common">Triangle waterfern</name>
    <dbReference type="NCBI Taxonomy" id="49495"/>
    <lineage>
        <taxon>Eukaryota</taxon>
        <taxon>Viridiplantae</taxon>
        <taxon>Streptophyta</taxon>
        <taxon>Embryophyta</taxon>
        <taxon>Tracheophyta</taxon>
        <taxon>Polypodiopsida</taxon>
        <taxon>Polypodiidae</taxon>
        <taxon>Polypodiales</taxon>
        <taxon>Pteridineae</taxon>
        <taxon>Pteridaceae</taxon>
        <taxon>Parkerioideae</taxon>
        <taxon>Ceratopteris</taxon>
    </lineage>
</organism>
<comment type="caution">
    <text evidence="1">The sequence shown here is derived from an EMBL/GenBank/DDBJ whole genome shotgun (WGS) entry which is preliminary data.</text>
</comment>
<protein>
    <submittedName>
        <fullName evidence="1">Uncharacterized protein</fullName>
    </submittedName>
</protein>
<keyword evidence="2" id="KW-1185">Reference proteome</keyword>
<accession>A0A8T2VN69</accession>
<dbReference type="EMBL" id="CM035406">
    <property type="protein sequence ID" value="KAH7447013.1"/>
    <property type="molecule type" value="Genomic_DNA"/>
</dbReference>
<evidence type="ECO:0000313" key="1">
    <source>
        <dbReference type="EMBL" id="KAH7447013.1"/>
    </source>
</evidence>
<evidence type="ECO:0000313" key="2">
    <source>
        <dbReference type="Proteomes" id="UP000825935"/>
    </source>
</evidence>
<dbReference type="OrthoDB" id="691424at2759"/>
<name>A0A8T2VN69_CERRI</name>
<gene>
    <name evidence="1" type="ORF">KP509_01G087300</name>
</gene>
<dbReference type="AlphaFoldDB" id="A0A8T2VN69"/>
<reference evidence="1" key="1">
    <citation type="submission" date="2021-08" db="EMBL/GenBank/DDBJ databases">
        <title>WGS assembly of Ceratopteris richardii.</title>
        <authorList>
            <person name="Marchant D.B."/>
            <person name="Chen G."/>
            <person name="Jenkins J."/>
            <person name="Shu S."/>
            <person name="Leebens-Mack J."/>
            <person name="Grimwood J."/>
            <person name="Schmutz J."/>
            <person name="Soltis P."/>
            <person name="Soltis D."/>
            <person name="Chen Z.-H."/>
        </authorList>
    </citation>
    <scope>NUCLEOTIDE SEQUENCE</scope>
    <source>
        <strain evidence="1">Whitten #5841</strain>
        <tissue evidence="1">Leaf</tissue>
    </source>
</reference>
<dbReference type="NCBIfam" id="TIGR01615">
    <property type="entry name" value="A_thal_3542"/>
    <property type="match status" value="1"/>
</dbReference>
<proteinExistence type="predicted"/>
<dbReference type="PANTHER" id="PTHR31579:SF39">
    <property type="entry name" value="OS01G0973600 PROTEIN"/>
    <property type="match status" value="1"/>
</dbReference>
<dbReference type="PANTHER" id="PTHR31579">
    <property type="entry name" value="OS03G0796600 PROTEIN"/>
    <property type="match status" value="1"/>
</dbReference>
<dbReference type="Proteomes" id="UP000825935">
    <property type="component" value="Chromosome 1"/>
</dbReference>
<dbReference type="InterPro" id="IPR006502">
    <property type="entry name" value="PDDEXK-like"/>
</dbReference>
<dbReference type="Pfam" id="PF04720">
    <property type="entry name" value="PDDEXK_6"/>
    <property type="match status" value="1"/>
</dbReference>
<sequence>MHRLTSFPAWGRPGFSINGASSVNTQTFSSRVSRKGGSSPCFPSFRGAPSASQIFRLQDYIEPSSDSFSDDLSSSFSSLTWKSSLGRSLTKAIPTFSTHHEHKSPDSGQEPDLDDLIIDYFENSTSRSNTVSGENLGETRTCKDSQYYQILQELFLEASSFEDEILRAINRIIFSIKDRDFRSFTCSLNCGGGCVRRIIVKHLQLLKFDAEVRRSKWPKFDKVPAGEYEYIDVISQRGTNHADRLIVDIDFRSQFEIARPTQSYIDLTACLPVIFVGSAEKLSQVLRIFAEEAKLSLKNNNMYVSPWRSLSYMRCKWLYPLERSHKQTRVTNQGPVGHVQRGAHTGSTGNCMLQLDVLKMCCSSNLGRSGLHHSSITT</sequence>
<dbReference type="EMBL" id="CM035406">
    <property type="protein sequence ID" value="KAH7447014.1"/>
    <property type="molecule type" value="Genomic_DNA"/>
</dbReference>